<dbReference type="eggNOG" id="ENOG5031JC3">
    <property type="taxonomic scope" value="Bacteria"/>
</dbReference>
<dbReference type="KEGG" id="cter:A606_04365"/>
<keyword evidence="2" id="KW-1185">Reference proteome</keyword>
<dbReference type="STRING" id="1200352.A606_04365"/>
<dbReference type="Proteomes" id="UP000014809">
    <property type="component" value="Chromosome"/>
</dbReference>
<dbReference type="EMBL" id="CP003696">
    <property type="protein sequence ID" value="AGP30522.1"/>
    <property type="molecule type" value="Genomic_DNA"/>
</dbReference>
<dbReference type="AlphaFoldDB" id="S4XBN3"/>
<dbReference type="RefSeq" id="WP_020440884.1">
    <property type="nucleotide sequence ID" value="NC_021663.1"/>
</dbReference>
<reference evidence="1 2" key="1">
    <citation type="submission" date="2012-06" db="EMBL/GenBank/DDBJ databases">
        <title>Complete genome sequence of Corynebacterium terpenotabidum Y-11 (=DSM 44721).</title>
        <authorList>
            <person name="Ruckert C."/>
            <person name="Albersmeier A."/>
            <person name="Al-Dilaimi A."/>
            <person name="Szczepanowski R."/>
            <person name="Kalinowski J."/>
        </authorList>
    </citation>
    <scope>NUCLEOTIDE SEQUENCE [LARGE SCALE GENOMIC DNA]</scope>
    <source>
        <strain evidence="1 2">Y-11</strain>
    </source>
</reference>
<organism evidence="1 2">
    <name type="scientific">Corynebacterium terpenotabidum Y-11</name>
    <dbReference type="NCBI Taxonomy" id="1200352"/>
    <lineage>
        <taxon>Bacteria</taxon>
        <taxon>Bacillati</taxon>
        <taxon>Actinomycetota</taxon>
        <taxon>Actinomycetes</taxon>
        <taxon>Mycobacteriales</taxon>
        <taxon>Corynebacteriaceae</taxon>
        <taxon>Corynebacterium</taxon>
    </lineage>
</organism>
<accession>S4XBN3</accession>
<protein>
    <submittedName>
        <fullName evidence="1">Uncharacterized protein</fullName>
    </submittedName>
</protein>
<proteinExistence type="predicted"/>
<dbReference type="HOGENOM" id="CLU_1292614_0_0_11"/>
<gene>
    <name evidence="1" type="ORF">A606_04365</name>
</gene>
<name>S4XBN3_9CORY</name>
<evidence type="ECO:0000313" key="1">
    <source>
        <dbReference type="EMBL" id="AGP30522.1"/>
    </source>
</evidence>
<sequence>MNAQQVHQATARNLTRDVTLYAEATDLVETVAAASVACVRRSTVVRRLSEGSLPFAGRIAWLEQQWEGLRLLRDCPLVPAPVRELLVVGTRRIAVALDRAHAGARWRDRHVTMPSMLTFRRHVTGLKDQGDVLGLTAQACVRLLCSGVGTGVTGADLSSRPVVELWDLLCSLVGDDEDLERLSEELSAGLLMVMQHGSDVCRIYQDSTPDESCAVTVATIRAALK</sequence>
<dbReference type="PATRIC" id="fig|1200352.3.peg.883"/>
<evidence type="ECO:0000313" key="2">
    <source>
        <dbReference type="Proteomes" id="UP000014809"/>
    </source>
</evidence>